<evidence type="ECO:0000313" key="5">
    <source>
        <dbReference type="RefSeq" id="XP_016652462.1"/>
    </source>
</evidence>
<evidence type="ECO:0000259" key="3">
    <source>
        <dbReference type="Pfam" id="PF10536"/>
    </source>
</evidence>
<gene>
    <name evidence="5" type="primary">LOC103343209</name>
</gene>
<dbReference type="PANTHER" id="PTHR34835">
    <property type="entry name" value="OS07G0283600 PROTEIN-RELATED"/>
    <property type="match status" value="1"/>
</dbReference>
<evidence type="ECO:0000256" key="2">
    <source>
        <dbReference type="SAM" id="MobiDB-lite"/>
    </source>
</evidence>
<sequence>MSDKEPLTTAKRPKETKTAASSPTKTTNKASIKPKKTTNTKAKSKTPKPRSKRLDDPNYVQIKSNMLTFQTTLSNIKDRLNANKQALRHLAKTPFWNLISAYREGYLTNTNCKKSNYDILRLINTYNPETKKFNFGAGNEYAITSQDVADIFGLPNHGKQLPNTTTSTRPKLDFVNKYFMEVEKITKTEIDRFLDKALEDETPQGPMDVTRFIILELFISNLFCNSGCTLAWTYVTTINTVKDMKQYNWAKGVLDYMHFGLDQAIKNKKDKKKQPSVSGCLVLILYWLCQRGNLISPIVGREDMTPAAVRWSLPEMNVKLTHLKNEHIKLLTPLQKQITIAENEDDNEDKESDIEHNDGGDDEDNEENQDQLLKQLHKRYKQAAHDQESKLTSYDWGKKQNTCKGENDIAQQQLFTSGETAKKDAEETVSQIHAQKLGKHHQQLESQPDSQEKMYQNIFAEMVGSIPEYYKDEMKPTHERIHELKEAVDYWIDKADDLKYKMQVAIQSCMEKNAFIEKICSEKEAAQKRTKKVKKKLEQQEEQNKKLQAQLEEEKLKRRHLQNNYELLEREKMLCIETMKQNDFDIASLALWGLQHS</sequence>
<dbReference type="RefSeq" id="XP_016652462.1">
    <property type="nucleotide sequence ID" value="XM_016796976.1"/>
</dbReference>
<feature type="compositionally biased region" description="Basic and acidic residues" evidence="2">
    <location>
        <begin position="1"/>
        <end position="17"/>
    </location>
</feature>
<organism evidence="4 5">
    <name type="scientific">Prunus mume</name>
    <name type="common">Japanese apricot</name>
    <name type="synonym">Armeniaca mume</name>
    <dbReference type="NCBI Taxonomy" id="102107"/>
    <lineage>
        <taxon>Eukaryota</taxon>
        <taxon>Viridiplantae</taxon>
        <taxon>Streptophyta</taxon>
        <taxon>Embryophyta</taxon>
        <taxon>Tracheophyta</taxon>
        <taxon>Spermatophyta</taxon>
        <taxon>Magnoliopsida</taxon>
        <taxon>eudicotyledons</taxon>
        <taxon>Gunneridae</taxon>
        <taxon>Pentapetalae</taxon>
        <taxon>rosids</taxon>
        <taxon>fabids</taxon>
        <taxon>Rosales</taxon>
        <taxon>Rosaceae</taxon>
        <taxon>Amygdaloideae</taxon>
        <taxon>Amygdaleae</taxon>
        <taxon>Prunus</taxon>
    </lineage>
</organism>
<evidence type="ECO:0000256" key="1">
    <source>
        <dbReference type="SAM" id="Coils"/>
    </source>
</evidence>
<protein>
    <submittedName>
        <fullName evidence="5">Uncharacterized protein LOC103343209</fullName>
    </submittedName>
</protein>
<feature type="region of interest" description="Disordered" evidence="2">
    <location>
        <begin position="1"/>
        <end position="57"/>
    </location>
</feature>
<dbReference type="GeneID" id="103343209"/>
<reference evidence="4" key="1">
    <citation type="journal article" date="2012" name="Nat. Commun.">
        <title>The genome of Prunus mume.</title>
        <authorList>
            <person name="Zhang Q."/>
            <person name="Chen W."/>
            <person name="Sun L."/>
            <person name="Zhao F."/>
            <person name="Huang B."/>
            <person name="Yang W."/>
            <person name="Tao Y."/>
            <person name="Wang J."/>
            <person name="Yuan Z."/>
            <person name="Fan G."/>
            <person name="Xing Z."/>
            <person name="Han C."/>
            <person name="Pan H."/>
            <person name="Zhong X."/>
            <person name="Shi W."/>
            <person name="Liang X."/>
            <person name="Du D."/>
            <person name="Sun F."/>
            <person name="Xu Z."/>
            <person name="Hao R."/>
            <person name="Lv T."/>
            <person name="Lv Y."/>
            <person name="Zheng Z."/>
            <person name="Sun M."/>
            <person name="Luo L."/>
            <person name="Cai M."/>
            <person name="Gao Y."/>
            <person name="Wang J."/>
            <person name="Yin Y."/>
            <person name="Xu X."/>
            <person name="Cheng T."/>
            <person name="Wang J."/>
        </authorList>
    </citation>
    <scope>NUCLEOTIDE SEQUENCE [LARGE SCALE GENOMIC DNA]</scope>
</reference>
<dbReference type="Pfam" id="PF10536">
    <property type="entry name" value="PMD"/>
    <property type="match status" value="1"/>
</dbReference>
<accession>A0ABM1LYI5</accession>
<keyword evidence="4" id="KW-1185">Reference proteome</keyword>
<keyword evidence="1" id="KW-0175">Coiled coil</keyword>
<feature type="compositionally biased region" description="Basic residues" evidence="2">
    <location>
        <begin position="32"/>
        <end position="51"/>
    </location>
</feature>
<feature type="region of interest" description="Disordered" evidence="2">
    <location>
        <begin position="341"/>
        <end position="368"/>
    </location>
</feature>
<dbReference type="InterPro" id="IPR019557">
    <property type="entry name" value="AminoTfrase-like_pln_mobile"/>
</dbReference>
<feature type="coiled-coil region" evidence="1">
    <location>
        <begin position="520"/>
        <end position="571"/>
    </location>
</feature>
<evidence type="ECO:0000313" key="4">
    <source>
        <dbReference type="Proteomes" id="UP000694861"/>
    </source>
</evidence>
<dbReference type="Proteomes" id="UP000694861">
    <property type="component" value="Unplaced"/>
</dbReference>
<feature type="compositionally biased region" description="Acidic residues" evidence="2">
    <location>
        <begin position="342"/>
        <end position="352"/>
    </location>
</feature>
<name>A0ABM1LYI5_PRUMU</name>
<reference evidence="5" key="2">
    <citation type="submission" date="2025-08" db="UniProtKB">
        <authorList>
            <consortium name="RefSeq"/>
        </authorList>
    </citation>
    <scope>IDENTIFICATION</scope>
</reference>
<feature type="domain" description="Aminotransferase-like plant mobile" evidence="3">
    <location>
        <begin position="114"/>
        <end position="321"/>
    </location>
</feature>
<feature type="compositionally biased region" description="Low complexity" evidence="2">
    <location>
        <begin position="18"/>
        <end position="31"/>
    </location>
</feature>
<proteinExistence type="predicted"/>